<name>A0A1S3JNB8_LINAN</name>
<dbReference type="GO" id="GO:0005737">
    <property type="term" value="C:cytoplasm"/>
    <property type="evidence" value="ECO:0007669"/>
    <property type="project" value="UniProtKB-SubCell"/>
</dbReference>
<dbReference type="Proteomes" id="UP000085678">
    <property type="component" value="Unplaced"/>
</dbReference>
<dbReference type="InterPro" id="IPR032353">
    <property type="entry name" value="AZUL"/>
</dbReference>
<sequence>MSANGNGSSDRGAPAASAITVTLPTRPSTADGTETDGMKRAAAKQLIEKYYYQLTDGCGNPQCTNQHCASSTVFSQKNLSKNEAAVRALDLFKQKARLCDSTPASKVPKVPIQETGEANHMSTVQSSATERPSTSGGTSSSASATKRTKTPFLTEQKVHAIIEQCQKKGDWSLLIRTVGETFRNAEALNLSFVKQPKSKEQMRSMEEDADKDKDENEKEKENQDSSSASVSPSDETDVDCSTDDEFNKVTLDFNSTRRAFEAMFSVEGLPFLSALNNAIMYLARDVEMQIRYHQASSNPDYINLFLIIMEIPVQQSPEILENAFPMFCKAMGCLPASAQARIAKVWSKFDVVRLQKLLESLQQLITVKIITGQFGRTHTISDDEGIAGAARVMKILYYASMIGGRCDQLELIKEERRVNQEEENAMHEFFQGAMAQEPKDQHQPKPDPLATELQITPIDCRKPLIPFENFINDVVNEHVEMDKDFTNYKSDTGRFSYMMHSFLLSTATKNLGMYFDNRIRMINERRTSMLQSIVHGAPTMPFLRVRVRRDHVIDDALVGLEIAARDNPQDLKKQLYVEFEGEQGIDEGGVSKEFFQLIIEEIFNPDFGMFTYDDETRRVWFNPTSFENDAQFSLIGIVLGLAIYNNVILDINFPMVVYRKLMGKKGTFEDMVDSHPTLASSLQQLLDHDGDVEDDFLLNFVIGFKDVFESTLSHPLKEKGEDIPVTNENREEYVELYADYLLNKSIEKQFRAFKRGFLMVTDESPLKMLFRPEELELLVCGSKDFDFHQLEGATDYDGGFNSGSRSVRNFWEVVHEFSEEQKRQLLQFATGSDRVPVGGLSKLKLIIARNGPDSDRLPTAHTCFNVLLLPDYSTKDKLKERLLKAITHAKGFGML</sequence>
<evidence type="ECO:0000256" key="18">
    <source>
        <dbReference type="PROSITE-ProRule" id="PRU00104"/>
    </source>
</evidence>
<evidence type="ECO:0000256" key="13">
    <source>
        <dbReference type="ARBA" id="ARBA00023108"/>
    </source>
</evidence>
<dbReference type="InParanoid" id="A0A1S3JNB8"/>
<feature type="region of interest" description="Disordered" evidence="19">
    <location>
        <begin position="103"/>
        <end position="150"/>
    </location>
</feature>
<dbReference type="Pfam" id="PF16558">
    <property type="entry name" value="AZUL"/>
    <property type="match status" value="1"/>
</dbReference>
<dbReference type="FunCoup" id="A0A1S3JNB8">
    <property type="interactions" value="2584"/>
</dbReference>
<dbReference type="FunFam" id="3.90.1750.10:FF:000008">
    <property type="entry name" value="Putative ubiquitin-protein ligase E3A"/>
    <property type="match status" value="1"/>
</dbReference>
<evidence type="ECO:0000256" key="2">
    <source>
        <dbReference type="ARBA" id="ARBA00004123"/>
    </source>
</evidence>
<feature type="domain" description="HECT" evidence="20">
    <location>
        <begin position="567"/>
        <end position="895"/>
    </location>
</feature>
<feature type="region of interest" description="Disordered" evidence="19">
    <location>
        <begin position="1"/>
        <end position="37"/>
    </location>
</feature>
<dbReference type="Gene3D" id="3.30.2410.10">
    <property type="entry name" value="Hect, E3 ligase catalytic domain"/>
    <property type="match status" value="1"/>
</dbReference>
<dbReference type="OMA" id="GDCTNEF"/>
<keyword evidence="5" id="KW-0963">Cytoplasm</keyword>
<evidence type="ECO:0000256" key="19">
    <source>
        <dbReference type="SAM" id="MobiDB-lite"/>
    </source>
</evidence>
<keyword evidence="13" id="KW-0090">Biological rhythms</keyword>
<keyword evidence="21" id="KW-1185">Reference proteome</keyword>
<dbReference type="GO" id="GO:0000502">
    <property type="term" value="C:proteasome complex"/>
    <property type="evidence" value="ECO:0007669"/>
    <property type="project" value="UniProtKB-KW"/>
</dbReference>
<evidence type="ECO:0000256" key="9">
    <source>
        <dbReference type="ARBA" id="ARBA00022771"/>
    </source>
</evidence>
<dbReference type="KEGG" id="lak:106174565"/>
<feature type="active site" description="Glycyl thioester intermediate" evidence="18">
    <location>
        <position position="863"/>
    </location>
</feature>
<dbReference type="GO" id="GO:0006511">
    <property type="term" value="P:ubiquitin-dependent protein catabolic process"/>
    <property type="evidence" value="ECO:0007669"/>
    <property type="project" value="UniProtKB-ARBA"/>
</dbReference>
<dbReference type="CDD" id="cd00078">
    <property type="entry name" value="HECTc"/>
    <property type="match status" value="1"/>
</dbReference>
<dbReference type="GO" id="GO:0005634">
    <property type="term" value="C:nucleus"/>
    <property type="evidence" value="ECO:0007669"/>
    <property type="project" value="UniProtKB-SubCell"/>
</dbReference>
<keyword evidence="14" id="KW-0539">Nucleus</keyword>
<evidence type="ECO:0000256" key="11">
    <source>
        <dbReference type="ARBA" id="ARBA00022833"/>
    </source>
</evidence>
<dbReference type="Gene3D" id="3.90.1750.10">
    <property type="entry name" value="Hect, E3 ligase catalytic domains"/>
    <property type="match status" value="1"/>
</dbReference>
<dbReference type="GO" id="GO:0000209">
    <property type="term" value="P:protein polyubiquitination"/>
    <property type="evidence" value="ECO:0007669"/>
    <property type="project" value="InterPro"/>
</dbReference>
<dbReference type="STRING" id="7574.A0A1S3JNB8"/>
<feature type="region of interest" description="Disordered" evidence="19">
    <location>
        <begin position="196"/>
        <end position="241"/>
    </location>
</feature>
<dbReference type="InterPro" id="IPR035983">
    <property type="entry name" value="Hect_E3_ubiquitin_ligase"/>
</dbReference>
<dbReference type="GO" id="GO:0048513">
    <property type="term" value="P:animal organ development"/>
    <property type="evidence" value="ECO:0007669"/>
    <property type="project" value="UniProtKB-ARBA"/>
</dbReference>
<evidence type="ECO:0000256" key="3">
    <source>
        <dbReference type="ARBA" id="ARBA00004496"/>
    </source>
</evidence>
<keyword evidence="6" id="KW-0597">Phosphoprotein</keyword>
<evidence type="ECO:0000256" key="7">
    <source>
        <dbReference type="ARBA" id="ARBA00022679"/>
    </source>
</evidence>
<feature type="compositionally biased region" description="Polar residues" evidence="19">
    <location>
        <begin position="120"/>
        <end position="130"/>
    </location>
</feature>
<keyword evidence="10 18" id="KW-0833">Ubl conjugation pathway</keyword>
<keyword evidence="8" id="KW-0479">Metal-binding</keyword>
<dbReference type="SUPFAM" id="SSF56204">
    <property type="entry name" value="Hect, E3 ligase catalytic domain"/>
    <property type="match status" value="1"/>
</dbReference>
<keyword evidence="7" id="KW-0808">Transferase</keyword>
<dbReference type="GO" id="GO:0080090">
    <property type="term" value="P:regulation of primary metabolic process"/>
    <property type="evidence" value="ECO:0007669"/>
    <property type="project" value="UniProtKB-ARBA"/>
</dbReference>
<proteinExistence type="predicted"/>
<evidence type="ECO:0000256" key="14">
    <source>
        <dbReference type="ARBA" id="ARBA00023242"/>
    </source>
</evidence>
<organism evidence="21 22">
    <name type="scientific">Lingula anatina</name>
    <name type="common">Brachiopod</name>
    <name type="synonym">Lingula unguis</name>
    <dbReference type="NCBI Taxonomy" id="7574"/>
    <lineage>
        <taxon>Eukaryota</taxon>
        <taxon>Metazoa</taxon>
        <taxon>Spiralia</taxon>
        <taxon>Lophotrochozoa</taxon>
        <taxon>Brachiopoda</taxon>
        <taxon>Linguliformea</taxon>
        <taxon>Lingulata</taxon>
        <taxon>Lingulida</taxon>
        <taxon>Linguloidea</taxon>
        <taxon>Lingulidae</taxon>
        <taxon>Lingula</taxon>
    </lineage>
</organism>
<dbReference type="SMART" id="SM00119">
    <property type="entry name" value="HECTc"/>
    <property type="match status" value="1"/>
</dbReference>
<dbReference type="PANTHER" id="PTHR45700:SF8">
    <property type="entry name" value="HECT-TYPE E3 UBIQUITIN TRANSFERASE"/>
    <property type="match status" value="1"/>
</dbReference>
<feature type="compositionally biased region" description="Low complexity" evidence="19">
    <location>
        <begin position="131"/>
        <end position="145"/>
    </location>
</feature>
<reference evidence="22" key="1">
    <citation type="submission" date="2025-08" db="UniProtKB">
        <authorList>
            <consortium name="RefSeq"/>
        </authorList>
    </citation>
    <scope>IDENTIFICATION</scope>
    <source>
        <tissue evidence="22">Gonads</tissue>
    </source>
</reference>
<evidence type="ECO:0000256" key="16">
    <source>
        <dbReference type="ARBA" id="ARBA00077235"/>
    </source>
</evidence>
<evidence type="ECO:0000256" key="5">
    <source>
        <dbReference type="ARBA" id="ARBA00022490"/>
    </source>
</evidence>
<dbReference type="GeneID" id="106174565"/>
<dbReference type="PANTHER" id="PTHR45700">
    <property type="entry name" value="UBIQUITIN-PROTEIN LIGASE E3C"/>
    <property type="match status" value="1"/>
</dbReference>
<dbReference type="GO" id="GO:0048731">
    <property type="term" value="P:system development"/>
    <property type="evidence" value="ECO:0007669"/>
    <property type="project" value="UniProtKB-ARBA"/>
</dbReference>
<dbReference type="Gene3D" id="3.30.2160.10">
    <property type="entry name" value="Hect, E3 ligase catalytic domain"/>
    <property type="match status" value="1"/>
</dbReference>
<dbReference type="RefSeq" id="XP_013411636.1">
    <property type="nucleotide sequence ID" value="XM_013556182.2"/>
</dbReference>
<evidence type="ECO:0000256" key="1">
    <source>
        <dbReference type="ARBA" id="ARBA00000885"/>
    </source>
</evidence>
<gene>
    <name evidence="22" type="primary">LOC106174565</name>
</gene>
<comment type="catalytic activity">
    <reaction evidence="1">
        <text>S-ubiquitinyl-[E2 ubiquitin-conjugating enzyme]-L-cysteine + [acceptor protein]-L-lysine = [E2 ubiquitin-conjugating enzyme]-L-cysteine + N(6)-ubiquitinyl-[acceptor protein]-L-lysine.</text>
        <dbReference type="EC" id="2.3.2.26"/>
    </reaction>
</comment>
<dbReference type="GO" id="GO:0030518">
    <property type="term" value="P:nuclear receptor-mediated steroid hormone signaling pathway"/>
    <property type="evidence" value="ECO:0007669"/>
    <property type="project" value="UniProtKB-ARBA"/>
</dbReference>
<evidence type="ECO:0000256" key="15">
    <source>
        <dbReference type="ARBA" id="ARBA00067504"/>
    </source>
</evidence>
<dbReference type="PROSITE" id="PS50237">
    <property type="entry name" value="HECT"/>
    <property type="match status" value="1"/>
</dbReference>
<dbReference type="GO" id="GO:0061630">
    <property type="term" value="F:ubiquitin protein ligase activity"/>
    <property type="evidence" value="ECO:0007669"/>
    <property type="project" value="UniProtKB-EC"/>
</dbReference>
<evidence type="ECO:0000256" key="4">
    <source>
        <dbReference type="ARBA" id="ARBA00012485"/>
    </source>
</evidence>
<dbReference type="InterPro" id="IPR000569">
    <property type="entry name" value="HECT_dom"/>
</dbReference>
<dbReference type="GO" id="GO:0008270">
    <property type="term" value="F:zinc ion binding"/>
    <property type="evidence" value="ECO:0007669"/>
    <property type="project" value="UniProtKB-KW"/>
</dbReference>
<dbReference type="EC" id="2.3.2.26" evidence="4"/>
<dbReference type="Gene3D" id="6.10.130.10">
    <property type="entry name" value="Ubiquitin-protein ligase E3A, N-terminal zinc-binding domain (AZUL)"/>
    <property type="match status" value="1"/>
</dbReference>
<keyword evidence="12" id="KW-0647">Proteasome</keyword>
<evidence type="ECO:0000256" key="10">
    <source>
        <dbReference type="ARBA" id="ARBA00022786"/>
    </source>
</evidence>
<keyword evidence="9" id="KW-0863">Zinc-finger</keyword>
<protein>
    <recommendedName>
        <fullName evidence="15">Ubiquitin-protein ligase E3A</fullName>
        <ecNumber evidence="4">2.3.2.26</ecNumber>
    </recommendedName>
    <alternativeName>
        <fullName evidence="17">HECT-type ubiquitin transferase E3A</fullName>
    </alternativeName>
    <alternativeName>
        <fullName evidence="16">Oncogenic protein-associated protein E6-AP</fullName>
    </alternativeName>
</protein>
<dbReference type="InterPro" id="IPR042556">
    <property type="entry name" value="AZUL_sf"/>
</dbReference>
<keyword evidence="11" id="KW-0862">Zinc</keyword>
<evidence type="ECO:0000256" key="17">
    <source>
        <dbReference type="ARBA" id="ARBA00077264"/>
    </source>
</evidence>
<feature type="compositionally biased region" description="Polar residues" evidence="19">
    <location>
        <begin position="19"/>
        <end position="32"/>
    </location>
</feature>
<dbReference type="FunFam" id="3.30.2160.10:FF:000004">
    <property type="entry name" value="probable E3 ubiquitin-protein ligase HERC4 isoform X1"/>
    <property type="match status" value="1"/>
</dbReference>
<dbReference type="OrthoDB" id="5981550at2759"/>
<comment type="subcellular location">
    <subcellularLocation>
        <location evidence="3">Cytoplasm</location>
    </subcellularLocation>
    <subcellularLocation>
        <location evidence="2">Nucleus</location>
    </subcellularLocation>
</comment>
<dbReference type="GO" id="GO:0048511">
    <property type="term" value="P:rhythmic process"/>
    <property type="evidence" value="ECO:0007669"/>
    <property type="project" value="UniProtKB-KW"/>
</dbReference>
<feature type="compositionally biased region" description="Basic and acidic residues" evidence="19">
    <location>
        <begin position="197"/>
        <end position="223"/>
    </location>
</feature>
<evidence type="ECO:0000313" key="21">
    <source>
        <dbReference type="Proteomes" id="UP000085678"/>
    </source>
</evidence>
<evidence type="ECO:0000256" key="6">
    <source>
        <dbReference type="ARBA" id="ARBA00022553"/>
    </source>
</evidence>
<dbReference type="GO" id="GO:0010604">
    <property type="term" value="P:positive regulation of macromolecule metabolic process"/>
    <property type="evidence" value="ECO:0007669"/>
    <property type="project" value="UniProtKB-ARBA"/>
</dbReference>
<dbReference type="Pfam" id="PF00632">
    <property type="entry name" value="HECT"/>
    <property type="match status" value="1"/>
</dbReference>
<dbReference type="FunFam" id="3.30.2410.10:FF:000003">
    <property type="entry name" value="probable E3 ubiquitin-protein ligase HERC4 isoform X1"/>
    <property type="match status" value="1"/>
</dbReference>
<dbReference type="AlphaFoldDB" id="A0A1S3JNB8"/>
<evidence type="ECO:0000256" key="12">
    <source>
        <dbReference type="ARBA" id="ARBA00022942"/>
    </source>
</evidence>
<evidence type="ECO:0000256" key="8">
    <source>
        <dbReference type="ARBA" id="ARBA00022723"/>
    </source>
</evidence>
<evidence type="ECO:0000259" key="20">
    <source>
        <dbReference type="PROSITE" id="PS50237"/>
    </source>
</evidence>
<dbReference type="InterPro" id="IPR044611">
    <property type="entry name" value="E3A/B/C-like"/>
</dbReference>
<dbReference type="GO" id="GO:0042752">
    <property type="term" value="P:regulation of circadian rhythm"/>
    <property type="evidence" value="ECO:0007669"/>
    <property type="project" value="UniProtKB-ARBA"/>
</dbReference>
<evidence type="ECO:0000313" key="22">
    <source>
        <dbReference type="RefSeq" id="XP_013411636.1"/>
    </source>
</evidence>
<accession>A0A1S3JNB8</accession>